<evidence type="ECO:0000313" key="1">
    <source>
        <dbReference type="EMBL" id="MFC5834659.1"/>
    </source>
</evidence>
<sequence length="135" mass="14473">MGYKRPARVYKLVFNEDDDMAGLEVKARSMSTGGLLDMAPLLDLQLSASPTAEEMESIAELLERFAGVLVSWNLEDDDDEPVPATLEGLLDQDIDFVLRIILAWADAISGVPAPLDGLSPGGEPSLVASIPMDVS</sequence>
<reference evidence="2" key="1">
    <citation type="journal article" date="2019" name="Int. J. Syst. Evol. Microbiol.">
        <title>The Global Catalogue of Microorganisms (GCM) 10K type strain sequencing project: providing services to taxonomists for standard genome sequencing and annotation.</title>
        <authorList>
            <consortium name="The Broad Institute Genomics Platform"/>
            <consortium name="The Broad Institute Genome Sequencing Center for Infectious Disease"/>
            <person name="Wu L."/>
            <person name="Ma J."/>
        </authorList>
    </citation>
    <scope>NUCLEOTIDE SEQUENCE [LARGE SCALE GENOMIC DNA]</scope>
    <source>
        <strain evidence="2">CCUG 53903</strain>
    </source>
</reference>
<dbReference type="EMBL" id="JBHSPA010000114">
    <property type="protein sequence ID" value="MFC5834659.1"/>
    <property type="molecule type" value="Genomic_DNA"/>
</dbReference>
<keyword evidence="2" id="KW-1185">Reference proteome</keyword>
<comment type="caution">
    <text evidence="1">The sequence shown here is derived from an EMBL/GenBank/DDBJ whole genome shotgun (WGS) entry which is preliminary data.</text>
</comment>
<protein>
    <submittedName>
        <fullName evidence="1">Uncharacterized protein</fullName>
    </submittedName>
</protein>
<accession>A0ABW1DBA8</accession>
<name>A0ABW1DBA8_9ACTN</name>
<dbReference type="RefSeq" id="WP_379524073.1">
    <property type="nucleotide sequence ID" value="NZ_JBHSPA010000114.1"/>
</dbReference>
<dbReference type="Proteomes" id="UP001596058">
    <property type="component" value="Unassembled WGS sequence"/>
</dbReference>
<proteinExistence type="predicted"/>
<evidence type="ECO:0000313" key="2">
    <source>
        <dbReference type="Proteomes" id="UP001596058"/>
    </source>
</evidence>
<organism evidence="1 2">
    <name type="scientific">Nonomuraea insulae</name>
    <dbReference type="NCBI Taxonomy" id="1616787"/>
    <lineage>
        <taxon>Bacteria</taxon>
        <taxon>Bacillati</taxon>
        <taxon>Actinomycetota</taxon>
        <taxon>Actinomycetes</taxon>
        <taxon>Streptosporangiales</taxon>
        <taxon>Streptosporangiaceae</taxon>
        <taxon>Nonomuraea</taxon>
    </lineage>
</organism>
<gene>
    <name evidence="1" type="ORF">ACFPZ3_63375</name>
</gene>